<dbReference type="Gene3D" id="3.30.420.10">
    <property type="entry name" value="Ribonuclease H-like superfamily/Ribonuclease H"/>
    <property type="match status" value="1"/>
</dbReference>
<evidence type="ECO:0000259" key="4">
    <source>
        <dbReference type="SMART" id="SM00479"/>
    </source>
</evidence>
<keyword evidence="5" id="KW-0548">Nucleotidyltransferase</keyword>
<keyword evidence="5" id="KW-0808">Transferase</keyword>
<organism evidence="5 6">
    <name type="scientific">Moraxella caviae</name>
    <dbReference type="NCBI Taxonomy" id="34060"/>
    <lineage>
        <taxon>Bacteria</taxon>
        <taxon>Pseudomonadati</taxon>
        <taxon>Pseudomonadota</taxon>
        <taxon>Gammaproteobacteria</taxon>
        <taxon>Moraxellales</taxon>
        <taxon>Moraxellaceae</taxon>
        <taxon>Moraxella</taxon>
    </lineage>
</organism>
<dbReference type="Pfam" id="PF00929">
    <property type="entry name" value="RNase_T"/>
    <property type="match status" value="1"/>
</dbReference>
<dbReference type="InterPro" id="IPR013520">
    <property type="entry name" value="Ribonucl_H"/>
</dbReference>
<evidence type="ECO:0000313" key="6">
    <source>
        <dbReference type="Proteomes" id="UP000255279"/>
    </source>
</evidence>
<dbReference type="Proteomes" id="UP000255279">
    <property type="component" value="Unassembled WGS sequence"/>
</dbReference>
<reference evidence="5 6" key="1">
    <citation type="submission" date="2018-06" db="EMBL/GenBank/DDBJ databases">
        <authorList>
            <consortium name="Pathogen Informatics"/>
            <person name="Doyle S."/>
        </authorList>
    </citation>
    <scope>NUCLEOTIDE SEQUENCE [LARGE SCALE GENOMIC DNA]</scope>
    <source>
        <strain evidence="5 6">NCTC10293</strain>
    </source>
</reference>
<dbReference type="InterPro" id="IPR012337">
    <property type="entry name" value="RNaseH-like_sf"/>
</dbReference>
<keyword evidence="2" id="KW-0378">Hydrolase</keyword>
<dbReference type="GO" id="GO:0003887">
    <property type="term" value="F:DNA-directed DNA polymerase activity"/>
    <property type="evidence" value="ECO:0007669"/>
    <property type="project" value="UniProtKB-EC"/>
</dbReference>
<dbReference type="GO" id="GO:0005829">
    <property type="term" value="C:cytosol"/>
    <property type="evidence" value="ECO:0007669"/>
    <property type="project" value="TreeGrafter"/>
</dbReference>
<proteinExistence type="predicted"/>
<dbReference type="SMART" id="SM00479">
    <property type="entry name" value="EXOIII"/>
    <property type="match status" value="1"/>
</dbReference>
<evidence type="ECO:0000313" key="5">
    <source>
        <dbReference type="EMBL" id="STZ10654.1"/>
    </source>
</evidence>
<gene>
    <name evidence="5" type="primary">polC</name>
    <name evidence="5" type="ORF">NCTC10293_01004</name>
</gene>
<evidence type="ECO:0000256" key="1">
    <source>
        <dbReference type="ARBA" id="ARBA00022722"/>
    </source>
</evidence>
<dbReference type="InterPro" id="IPR036397">
    <property type="entry name" value="RNaseH_sf"/>
</dbReference>
<dbReference type="NCBIfam" id="NF006601">
    <property type="entry name" value="PRK09145.1"/>
    <property type="match status" value="1"/>
</dbReference>
<name>A0A378R613_9GAMM</name>
<dbReference type="SUPFAM" id="SSF53098">
    <property type="entry name" value="Ribonuclease H-like"/>
    <property type="match status" value="1"/>
</dbReference>
<dbReference type="GO" id="GO:0008408">
    <property type="term" value="F:3'-5' exonuclease activity"/>
    <property type="evidence" value="ECO:0007669"/>
    <property type="project" value="TreeGrafter"/>
</dbReference>
<protein>
    <submittedName>
        <fullName evidence="5">DNA polymerase III polC-type</fullName>
        <ecNumber evidence="5">2.7.7.7</ecNumber>
    </submittedName>
</protein>
<dbReference type="PANTHER" id="PTHR30231">
    <property type="entry name" value="DNA POLYMERASE III SUBUNIT EPSILON"/>
    <property type="match status" value="1"/>
</dbReference>
<feature type="domain" description="Exonuclease" evidence="4">
    <location>
        <begin position="41"/>
        <end position="221"/>
    </location>
</feature>
<dbReference type="CDD" id="cd06127">
    <property type="entry name" value="DEDDh"/>
    <property type="match status" value="1"/>
</dbReference>
<sequence>MLASLKTWLYSFGKTGTHSKTPARLTRPEFGYLFAPPPADEWVCLDLEMTGLNPKTDHILSLGAVKISRTHGTFSIDTANALSIICKPPIMPATDTIVIHGLRPMDVADGVSYDEMLAQLLPFLGARPIVGFYTQMDLAFLNALAKPFLGAALPNAAIDVSLLDQKLRKQQNRNPDAPIDRRHLHEMLKTERIPALPAHDSLNDALMTAMLFCQLQHELQAS</sequence>
<dbReference type="EC" id="2.7.7.7" evidence="5"/>
<dbReference type="EMBL" id="UGQE01000001">
    <property type="protein sequence ID" value="STZ10654.1"/>
    <property type="molecule type" value="Genomic_DNA"/>
</dbReference>
<evidence type="ECO:0000256" key="2">
    <source>
        <dbReference type="ARBA" id="ARBA00022801"/>
    </source>
</evidence>
<dbReference type="PANTHER" id="PTHR30231:SF4">
    <property type="entry name" value="PROTEIN NEN2"/>
    <property type="match status" value="1"/>
</dbReference>
<dbReference type="GO" id="GO:0003676">
    <property type="term" value="F:nucleic acid binding"/>
    <property type="evidence" value="ECO:0007669"/>
    <property type="project" value="InterPro"/>
</dbReference>
<keyword evidence="3" id="KW-0269">Exonuclease</keyword>
<accession>A0A378R613</accession>
<keyword evidence="1" id="KW-0540">Nuclease</keyword>
<evidence type="ECO:0000256" key="3">
    <source>
        <dbReference type="ARBA" id="ARBA00022839"/>
    </source>
</evidence>
<dbReference type="OrthoDB" id="5497329at2"/>
<dbReference type="AlphaFoldDB" id="A0A378R613"/>
<dbReference type="RefSeq" id="WP_078276254.1">
    <property type="nucleotide sequence ID" value="NZ_CAACXO010000009.1"/>
</dbReference>